<keyword evidence="4" id="KW-1185">Reference proteome</keyword>
<dbReference type="CDD" id="cd00158">
    <property type="entry name" value="RHOD"/>
    <property type="match status" value="1"/>
</dbReference>
<dbReference type="AlphaFoldDB" id="A0AA50KNK8"/>
<dbReference type="SMART" id="SM00450">
    <property type="entry name" value="RHOD"/>
    <property type="match status" value="1"/>
</dbReference>
<evidence type="ECO:0000256" key="1">
    <source>
        <dbReference type="SAM" id="Phobius"/>
    </source>
</evidence>
<evidence type="ECO:0000313" key="3">
    <source>
        <dbReference type="EMBL" id="WMC10368.1"/>
    </source>
</evidence>
<name>A0AA50KNK8_9GAMM</name>
<dbReference type="EMBL" id="CP118224">
    <property type="protein sequence ID" value="WMC10368.1"/>
    <property type="molecule type" value="Genomic_DNA"/>
</dbReference>
<dbReference type="InterPro" id="IPR036873">
    <property type="entry name" value="Rhodanese-like_dom_sf"/>
</dbReference>
<keyword evidence="1" id="KW-1133">Transmembrane helix</keyword>
<gene>
    <name evidence="3" type="ORF">PU634_15005</name>
</gene>
<dbReference type="RefSeq" id="WP_306761567.1">
    <property type="nucleotide sequence ID" value="NZ_CP118224.1"/>
</dbReference>
<dbReference type="PANTHER" id="PTHR43031:SF18">
    <property type="entry name" value="RHODANESE-RELATED SULFURTRANSFERASES"/>
    <property type="match status" value="1"/>
</dbReference>
<reference evidence="3 4" key="1">
    <citation type="submission" date="2023-02" db="EMBL/GenBank/DDBJ databases">
        <title>Complete genome sequence of a novel bacterium Oceanimonas sp. NTOU-MSR1 isolated from marine coast sediment.</title>
        <authorList>
            <person name="Yang H.-T."/>
            <person name="Chen Y.-L."/>
            <person name="Ho Y.-N."/>
        </authorList>
    </citation>
    <scope>NUCLEOTIDE SEQUENCE [LARGE SCALE GENOMIC DNA]</scope>
    <source>
        <strain evidence="3 4">NTOU-MSR1</strain>
    </source>
</reference>
<dbReference type="PROSITE" id="PS50206">
    <property type="entry name" value="RHODANESE_3"/>
    <property type="match status" value="1"/>
</dbReference>
<dbReference type="Pfam" id="PF00581">
    <property type="entry name" value="Rhodanese"/>
    <property type="match status" value="1"/>
</dbReference>
<dbReference type="InterPro" id="IPR001763">
    <property type="entry name" value="Rhodanese-like_dom"/>
</dbReference>
<sequence>MQEYLDFAARHPLLTMVWLGLASAVVYTSIISRLSKVKVVPAQEAVMLINKQNAAVVDIRPAEEFRKGHIAGAVNVPHAQLKANNLNLIEKYKDKPLVLVCESGMTTASAGRLLSKAGFGQVFTLRGGMADWRTQNLPVTKR</sequence>
<dbReference type="InterPro" id="IPR050229">
    <property type="entry name" value="GlpE_sulfurtransferase"/>
</dbReference>
<keyword evidence="1" id="KW-0472">Membrane</keyword>
<feature type="transmembrane region" description="Helical" evidence="1">
    <location>
        <begin position="12"/>
        <end position="30"/>
    </location>
</feature>
<dbReference type="Gene3D" id="3.40.250.10">
    <property type="entry name" value="Rhodanese-like domain"/>
    <property type="match status" value="1"/>
</dbReference>
<evidence type="ECO:0000259" key="2">
    <source>
        <dbReference type="PROSITE" id="PS50206"/>
    </source>
</evidence>
<protein>
    <submittedName>
        <fullName evidence="3">Rhodanese-like domain-containing protein</fullName>
    </submittedName>
</protein>
<dbReference type="KEGG" id="ope:PU634_15005"/>
<dbReference type="Proteomes" id="UP001223802">
    <property type="component" value="Chromosome"/>
</dbReference>
<evidence type="ECO:0000313" key="4">
    <source>
        <dbReference type="Proteomes" id="UP001223802"/>
    </source>
</evidence>
<dbReference type="SUPFAM" id="SSF52821">
    <property type="entry name" value="Rhodanese/Cell cycle control phosphatase"/>
    <property type="match status" value="1"/>
</dbReference>
<feature type="domain" description="Rhodanese" evidence="2">
    <location>
        <begin position="50"/>
        <end position="141"/>
    </location>
</feature>
<proteinExistence type="predicted"/>
<accession>A0AA50KNK8</accession>
<keyword evidence="1" id="KW-0812">Transmembrane</keyword>
<dbReference type="PANTHER" id="PTHR43031">
    <property type="entry name" value="FAD-DEPENDENT OXIDOREDUCTASE"/>
    <property type="match status" value="1"/>
</dbReference>
<organism evidence="3 4">
    <name type="scientific">Oceanimonas pelagia</name>
    <dbReference type="NCBI Taxonomy" id="3028314"/>
    <lineage>
        <taxon>Bacteria</taxon>
        <taxon>Pseudomonadati</taxon>
        <taxon>Pseudomonadota</taxon>
        <taxon>Gammaproteobacteria</taxon>
        <taxon>Aeromonadales</taxon>
        <taxon>Aeromonadaceae</taxon>
        <taxon>Oceanimonas</taxon>
    </lineage>
</organism>